<sequence>MSSQGRQIVPVDFFFNNDLEYLRGGSNNKKYTASTTKFKAARYELKGIEDMVPNLWSPVKHDVYLTKRIMSIISVKLNEWYVYGYLEEIVVKGADKKLYTLKEGDFKRLHLNEIEDMLLLVAKVEDLQLGVESYQKKLNLTKPRTRDVDMSRRPAYTTLSNPQGVIYEDKLKRKRFMRVDELHKFSDGTLISVCDTLDQMLHELHLGYNTTMRRRI</sequence>
<proteinExistence type="predicted"/>
<dbReference type="Proteomes" id="UP001151760">
    <property type="component" value="Unassembled WGS sequence"/>
</dbReference>
<reference evidence="1" key="2">
    <citation type="submission" date="2022-01" db="EMBL/GenBank/DDBJ databases">
        <authorList>
            <person name="Yamashiro T."/>
            <person name="Shiraishi A."/>
            <person name="Satake H."/>
            <person name="Nakayama K."/>
        </authorList>
    </citation>
    <scope>NUCLEOTIDE SEQUENCE</scope>
</reference>
<dbReference type="EMBL" id="BQNB010017614">
    <property type="protein sequence ID" value="GJT65221.1"/>
    <property type="molecule type" value="Genomic_DNA"/>
</dbReference>
<name>A0ABQ5FPH8_9ASTR</name>
<evidence type="ECO:0000313" key="1">
    <source>
        <dbReference type="EMBL" id="GJT65221.1"/>
    </source>
</evidence>
<reference evidence="1" key="1">
    <citation type="journal article" date="2022" name="Int. J. Mol. Sci.">
        <title>Draft Genome of Tanacetum Coccineum: Genomic Comparison of Closely Related Tanacetum-Family Plants.</title>
        <authorList>
            <person name="Yamashiro T."/>
            <person name="Shiraishi A."/>
            <person name="Nakayama K."/>
            <person name="Satake H."/>
        </authorList>
    </citation>
    <scope>NUCLEOTIDE SEQUENCE</scope>
</reference>
<gene>
    <name evidence="1" type="ORF">Tco_1016701</name>
</gene>
<organism evidence="1 2">
    <name type="scientific">Tanacetum coccineum</name>
    <dbReference type="NCBI Taxonomy" id="301880"/>
    <lineage>
        <taxon>Eukaryota</taxon>
        <taxon>Viridiplantae</taxon>
        <taxon>Streptophyta</taxon>
        <taxon>Embryophyta</taxon>
        <taxon>Tracheophyta</taxon>
        <taxon>Spermatophyta</taxon>
        <taxon>Magnoliopsida</taxon>
        <taxon>eudicotyledons</taxon>
        <taxon>Gunneridae</taxon>
        <taxon>Pentapetalae</taxon>
        <taxon>asterids</taxon>
        <taxon>campanulids</taxon>
        <taxon>Asterales</taxon>
        <taxon>Asteraceae</taxon>
        <taxon>Asteroideae</taxon>
        <taxon>Anthemideae</taxon>
        <taxon>Anthemidinae</taxon>
        <taxon>Tanacetum</taxon>
    </lineage>
</organism>
<evidence type="ECO:0000313" key="2">
    <source>
        <dbReference type="Proteomes" id="UP001151760"/>
    </source>
</evidence>
<accession>A0ABQ5FPH8</accession>
<comment type="caution">
    <text evidence="1">The sequence shown here is derived from an EMBL/GenBank/DDBJ whole genome shotgun (WGS) entry which is preliminary data.</text>
</comment>
<protein>
    <submittedName>
        <fullName evidence="1">Uncharacterized protein</fullName>
    </submittedName>
</protein>
<keyword evidence="2" id="KW-1185">Reference proteome</keyword>